<dbReference type="InterPro" id="IPR013785">
    <property type="entry name" value="Aldolase_TIM"/>
</dbReference>
<dbReference type="NCBIfam" id="NF002295">
    <property type="entry name" value="PRK01222.1-1"/>
    <property type="match status" value="1"/>
</dbReference>
<reference evidence="12 13" key="1">
    <citation type="submission" date="2020-08" db="EMBL/GenBank/DDBJ databases">
        <title>Genomic Encyclopedia of Type Strains, Phase IV (KMG-IV): sequencing the most valuable type-strain genomes for metagenomic binning, comparative biology and taxonomic classification.</title>
        <authorList>
            <person name="Goeker M."/>
        </authorList>
    </citation>
    <scope>NUCLEOTIDE SEQUENCE [LARGE SCALE GENOMIC DNA]</scope>
    <source>
        <strain evidence="12 13">DSM 102238</strain>
    </source>
</reference>
<name>A0A7W6EFK9_9HYPH</name>
<protein>
    <recommendedName>
        <fullName evidence="4 9">N-(5'-phosphoribosyl)anthranilate isomerase</fullName>
        <shortName evidence="9">PRAI</shortName>
        <ecNumber evidence="3 9">5.3.1.24</ecNumber>
    </recommendedName>
</protein>
<comment type="pathway">
    <text evidence="2 9">Amino-acid biosynthesis; L-tryptophan biosynthesis; L-tryptophan from chorismate: step 3/5.</text>
</comment>
<dbReference type="UniPathway" id="UPA00035">
    <property type="reaction ID" value="UER00042"/>
</dbReference>
<dbReference type="Proteomes" id="UP000542776">
    <property type="component" value="Unassembled WGS sequence"/>
</dbReference>
<dbReference type="CDD" id="cd00405">
    <property type="entry name" value="PRAI"/>
    <property type="match status" value="1"/>
</dbReference>
<gene>
    <name evidence="9" type="primary">trpF</name>
    <name evidence="12" type="ORF">GGR04_001576</name>
</gene>
<dbReference type="GO" id="GO:0004640">
    <property type="term" value="F:phosphoribosylanthranilate isomerase activity"/>
    <property type="evidence" value="ECO:0007669"/>
    <property type="project" value="UniProtKB-UniRule"/>
</dbReference>
<evidence type="ECO:0000256" key="6">
    <source>
        <dbReference type="ARBA" id="ARBA00022822"/>
    </source>
</evidence>
<evidence type="ECO:0000313" key="13">
    <source>
        <dbReference type="Proteomes" id="UP000542776"/>
    </source>
</evidence>
<evidence type="ECO:0000256" key="9">
    <source>
        <dbReference type="HAMAP-Rule" id="MF_00135"/>
    </source>
</evidence>
<evidence type="ECO:0000256" key="4">
    <source>
        <dbReference type="ARBA" id="ARBA00022272"/>
    </source>
</evidence>
<dbReference type="InterPro" id="IPR044643">
    <property type="entry name" value="TrpF_fam"/>
</dbReference>
<evidence type="ECO:0000256" key="10">
    <source>
        <dbReference type="SAM" id="MobiDB-lite"/>
    </source>
</evidence>
<dbReference type="PANTHER" id="PTHR42894:SF1">
    <property type="entry name" value="N-(5'-PHOSPHORIBOSYL)ANTHRANILATE ISOMERASE"/>
    <property type="match status" value="1"/>
</dbReference>
<sequence length="245" mass="25862">MIRPHIKICGLKSEALIDAVLARGCTEIGLMHFEPSPRHLPIEDMIRLRTHVGGRASVTVVTVDPSDELVARIAARVRPDTLQLHGKESIARVAEIAASSGLSTMKAISVATAGDLEAIAPYRAVADRILLDAKRPKGSVLPGGNGVSFDWALLDALGGDRDFILSGGLNADNIAEALRRIRPRGFDLSSGVETAPGVKDAGLVHRFFDAVDAALAAEQTDGGSAPPSMAETGQPDHLTQERRSA</sequence>
<dbReference type="PANTHER" id="PTHR42894">
    <property type="entry name" value="N-(5'-PHOSPHORIBOSYL)ANTHRANILATE ISOMERASE"/>
    <property type="match status" value="1"/>
</dbReference>
<keyword evidence="6 9" id="KW-0822">Tryptophan biosynthesis</keyword>
<evidence type="ECO:0000256" key="5">
    <source>
        <dbReference type="ARBA" id="ARBA00022605"/>
    </source>
</evidence>
<dbReference type="AlphaFoldDB" id="A0A7W6EFK9"/>
<evidence type="ECO:0000256" key="8">
    <source>
        <dbReference type="ARBA" id="ARBA00023235"/>
    </source>
</evidence>
<dbReference type="EC" id="5.3.1.24" evidence="3 9"/>
<keyword evidence="13" id="KW-1185">Reference proteome</keyword>
<evidence type="ECO:0000313" key="12">
    <source>
        <dbReference type="EMBL" id="MBB3997740.1"/>
    </source>
</evidence>
<dbReference type="InterPro" id="IPR001240">
    <property type="entry name" value="PRAI_dom"/>
</dbReference>
<keyword evidence="5 9" id="KW-0028">Amino-acid biosynthesis</keyword>
<comment type="catalytic activity">
    <reaction evidence="1 9">
        <text>N-(5-phospho-beta-D-ribosyl)anthranilate = 1-(2-carboxyphenylamino)-1-deoxy-D-ribulose 5-phosphate</text>
        <dbReference type="Rhea" id="RHEA:21540"/>
        <dbReference type="ChEBI" id="CHEBI:18277"/>
        <dbReference type="ChEBI" id="CHEBI:58613"/>
        <dbReference type="EC" id="5.3.1.24"/>
    </reaction>
</comment>
<evidence type="ECO:0000256" key="1">
    <source>
        <dbReference type="ARBA" id="ARBA00001164"/>
    </source>
</evidence>
<dbReference type="Gene3D" id="3.20.20.70">
    <property type="entry name" value="Aldolase class I"/>
    <property type="match status" value="1"/>
</dbReference>
<dbReference type="GO" id="GO:0000162">
    <property type="term" value="P:L-tryptophan biosynthetic process"/>
    <property type="evidence" value="ECO:0007669"/>
    <property type="project" value="UniProtKB-UniRule"/>
</dbReference>
<organism evidence="12 13">
    <name type="scientific">Aureimonas pseudogalii</name>
    <dbReference type="NCBI Taxonomy" id="1744844"/>
    <lineage>
        <taxon>Bacteria</taxon>
        <taxon>Pseudomonadati</taxon>
        <taxon>Pseudomonadota</taxon>
        <taxon>Alphaproteobacteria</taxon>
        <taxon>Hyphomicrobiales</taxon>
        <taxon>Aurantimonadaceae</taxon>
        <taxon>Aureimonas</taxon>
    </lineage>
</organism>
<dbReference type="HAMAP" id="MF_00135">
    <property type="entry name" value="PRAI"/>
    <property type="match status" value="1"/>
</dbReference>
<comment type="similarity">
    <text evidence="9">Belongs to the TrpF family.</text>
</comment>
<comment type="caution">
    <text evidence="12">The sequence shown here is derived from an EMBL/GenBank/DDBJ whole genome shotgun (WGS) entry which is preliminary data.</text>
</comment>
<keyword evidence="7 9" id="KW-0057">Aromatic amino acid biosynthesis</keyword>
<proteinExistence type="inferred from homology"/>
<dbReference type="Pfam" id="PF00697">
    <property type="entry name" value="PRAI"/>
    <property type="match status" value="1"/>
</dbReference>
<dbReference type="InterPro" id="IPR011060">
    <property type="entry name" value="RibuloseP-bd_barrel"/>
</dbReference>
<dbReference type="SUPFAM" id="SSF51366">
    <property type="entry name" value="Ribulose-phoshate binding barrel"/>
    <property type="match status" value="1"/>
</dbReference>
<evidence type="ECO:0000259" key="11">
    <source>
        <dbReference type="Pfam" id="PF00697"/>
    </source>
</evidence>
<evidence type="ECO:0000256" key="2">
    <source>
        <dbReference type="ARBA" id="ARBA00004664"/>
    </source>
</evidence>
<accession>A0A7W6EFK9</accession>
<evidence type="ECO:0000256" key="7">
    <source>
        <dbReference type="ARBA" id="ARBA00023141"/>
    </source>
</evidence>
<feature type="region of interest" description="Disordered" evidence="10">
    <location>
        <begin position="218"/>
        <end position="245"/>
    </location>
</feature>
<dbReference type="EMBL" id="JACIEK010000002">
    <property type="protein sequence ID" value="MBB3997740.1"/>
    <property type="molecule type" value="Genomic_DNA"/>
</dbReference>
<evidence type="ECO:0000256" key="3">
    <source>
        <dbReference type="ARBA" id="ARBA00012572"/>
    </source>
</evidence>
<feature type="domain" description="N-(5'phosphoribosyl) anthranilate isomerase (PRAI)" evidence="11">
    <location>
        <begin position="6"/>
        <end position="209"/>
    </location>
</feature>
<keyword evidence="8 9" id="KW-0413">Isomerase</keyword>